<dbReference type="RefSeq" id="WP_262600840.1">
    <property type="nucleotide sequence ID" value="NZ_CP103300.1"/>
</dbReference>
<dbReference type="Proteomes" id="UP001163255">
    <property type="component" value="Chromosome"/>
</dbReference>
<dbReference type="Gene3D" id="3.40.1620.10">
    <property type="entry name" value="YefM-like domain"/>
    <property type="match status" value="1"/>
</dbReference>
<sequence length="79" mass="8817">MLEEIGSYDAKTKLPEILRRVEAGESFTITNRGKPIADLIPSRAKSRLKAQSAIANLLKAKKPIIAEDDLKELRESGRR</sequence>
<evidence type="ECO:0000256" key="2">
    <source>
        <dbReference type="RuleBase" id="RU362080"/>
    </source>
</evidence>
<evidence type="ECO:0000313" key="3">
    <source>
        <dbReference type="EMBL" id="UYM18071.1"/>
    </source>
</evidence>
<dbReference type="NCBIfam" id="TIGR01552">
    <property type="entry name" value="phd_fam"/>
    <property type="match status" value="1"/>
</dbReference>
<evidence type="ECO:0000313" key="4">
    <source>
        <dbReference type="Proteomes" id="UP001163255"/>
    </source>
</evidence>
<comment type="similarity">
    <text evidence="1 2">Belongs to the phD/YefM antitoxin family.</text>
</comment>
<dbReference type="InterPro" id="IPR006442">
    <property type="entry name" value="Antitoxin_Phd/YefM"/>
</dbReference>
<dbReference type="SUPFAM" id="SSF143120">
    <property type="entry name" value="YefM-like"/>
    <property type="match status" value="1"/>
</dbReference>
<proteinExistence type="inferred from homology"/>
<gene>
    <name evidence="3" type="ORF">NX720_09245</name>
</gene>
<organism evidence="3 4">
    <name type="scientific">Endozoicomonas euniceicola</name>
    <dbReference type="NCBI Taxonomy" id="1234143"/>
    <lineage>
        <taxon>Bacteria</taxon>
        <taxon>Pseudomonadati</taxon>
        <taxon>Pseudomonadota</taxon>
        <taxon>Gammaproteobacteria</taxon>
        <taxon>Oceanospirillales</taxon>
        <taxon>Endozoicomonadaceae</taxon>
        <taxon>Endozoicomonas</taxon>
    </lineage>
</organism>
<dbReference type="PANTHER" id="PTHR35377">
    <property type="entry name" value="ANTITOXIN VAPB49-RELATED-RELATED"/>
    <property type="match status" value="1"/>
</dbReference>
<name>A0ABY6H1D4_9GAMM</name>
<reference evidence="3" key="1">
    <citation type="submission" date="2022-10" db="EMBL/GenBank/DDBJ databases">
        <title>Completed Genome Sequence of two octocoral isolated bacterium, Endozoicomonas euniceicola EF212T and Endozoicomonas gorgoniicola PS125T.</title>
        <authorList>
            <person name="Chiou Y.-J."/>
            <person name="Chen Y.-H."/>
        </authorList>
    </citation>
    <scope>NUCLEOTIDE SEQUENCE</scope>
    <source>
        <strain evidence="3">EF212</strain>
    </source>
</reference>
<comment type="function">
    <text evidence="2">Antitoxin component of a type II toxin-antitoxin (TA) system.</text>
</comment>
<dbReference type="InterPro" id="IPR051416">
    <property type="entry name" value="phD-YefM_TA_antitoxins"/>
</dbReference>
<protein>
    <recommendedName>
        <fullName evidence="2">Antitoxin</fullName>
    </recommendedName>
</protein>
<accession>A0ABY6H1D4</accession>
<evidence type="ECO:0000256" key="1">
    <source>
        <dbReference type="ARBA" id="ARBA00009981"/>
    </source>
</evidence>
<dbReference type="Pfam" id="PF02604">
    <property type="entry name" value="PhdYeFM_antitox"/>
    <property type="match status" value="1"/>
</dbReference>
<keyword evidence="4" id="KW-1185">Reference proteome</keyword>
<dbReference type="InterPro" id="IPR036165">
    <property type="entry name" value="YefM-like_sf"/>
</dbReference>
<dbReference type="EMBL" id="CP103300">
    <property type="protein sequence ID" value="UYM18071.1"/>
    <property type="molecule type" value="Genomic_DNA"/>
</dbReference>